<dbReference type="Proteomes" id="UP000478052">
    <property type="component" value="Unassembled WGS sequence"/>
</dbReference>
<dbReference type="OrthoDB" id="5422795at2759"/>
<gene>
    <name evidence="1" type="ORF">FWK35_00001498</name>
</gene>
<proteinExistence type="predicted"/>
<dbReference type="GO" id="GO:0016301">
    <property type="term" value="F:kinase activity"/>
    <property type="evidence" value="ECO:0007669"/>
    <property type="project" value="UniProtKB-KW"/>
</dbReference>
<keyword evidence="1" id="KW-0418">Kinase</keyword>
<accession>A0A6G0ZIJ7</accession>
<dbReference type="EMBL" id="VUJU01000355">
    <property type="protein sequence ID" value="KAF0770989.1"/>
    <property type="molecule type" value="Genomic_DNA"/>
</dbReference>
<protein>
    <submittedName>
        <fullName evidence="1">Glycerol kinase-like</fullName>
    </submittedName>
</protein>
<sequence>MFALNATTAASYTSEINVWNTLCIPEDNGVIYNPKLTAEDWKNRIFDWKICMWRSYDWIVHNITDLKHNTS</sequence>
<dbReference type="AlphaFoldDB" id="A0A6G0ZIJ7"/>
<evidence type="ECO:0000313" key="1">
    <source>
        <dbReference type="EMBL" id="KAF0770989.1"/>
    </source>
</evidence>
<reference evidence="1 2" key="1">
    <citation type="submission" date="2019-08" db="EMBL/GenBank/DDBJ databases">
        <title>Whole genome of Aphis craccivora.</title>
        <authorList>
            <person name="Voronova N.V."/>
            <person name="Shulinski R.S."/>
            <person name="Bandarenka Y.V."/>
            <person name="Zhorov D.G."/>
            <person name="Warner D."/>
        </authorList>
    </citation>
    <scope>NUCLEOTIDE SEQUENCE [LARGE SCALE GENOMIC DNA]</scope>
    <source>
        <strain evidence="1">180601</strain>
        <tissue evidence="1">Whole Body</tissue>
    </source>
</reference>
<evidence type="ECO:0000313" key="2">
    <source>
        <dbReference type="Proteomes" id="UP000478052"/>
    </source>
</evidence>
<keyword evidence="1" id="KW-0808">Transferase</keyword>
<name>A0A6G0ZIJ7_APHCR</name>
<keyword evidence="2" id="KW-1185">Reference proteome</keyword>
<organism evidence="1 2">
    <name type="scientific">Aphis craccivora</name>
    <name type="common">Cowpea aphid</name>
    <dbReference type="NCBI Taxonomy" id="307492"/>
    <lineage>
        <taxon>Eukaryota</taxon>
        <taxon>Metazoa</taxon>
        <taxon>Ecdysozoa</taxon>
        <taxon>Arthropoda</taxon>
        <taxon>Hexapoda</taxon>
        <taxon>Insecta</taxon>
        <taxon>Pterygota</taxon>
        <taxon>Neoptera</taxon>
        <taxon>Paraneoptera</taxon>
        <taxon>Hemiptera</taxon>
        <taxon>Sternorrhyncha</taxon>
        <taxon>Aphidomorpha</taxon>
        <taxon>Aphidoidea</taxon>
        <taxon>Aphididae</taxon>
        <taxon>Aphidini</taxon>
        <taxon>Aphis</taxon>
        <taxon>Aphis</taxon>
    </lineage>
</organism>
<comment type="caution">
    <text evidence="1">The sequence shown here is derived from an EMBL/GenBank/DDBJ whole genome shotgun (WGS) entry which is preliminary data.</text>
</comment>